<dbReference type="Proteomes" id="UP000887565">
    <property type="component" value="Unplaced"/>
</dbReference>
<dbReference type="AlphaFoldDB" id="A0A915IEV7"/>
<keyword evidence="1" id="KW-1185">Reference proteome</keyword>
<proteinExistence type="predicted"/>
<organism evidence="1 2">
    <name type="scientific">Romanomermis culicivorax</name>
    <name type="common">Nematode worm</name>
    <dbReference type="NCBI Taxonomy" id="13658"/>
    <lineage>
        <taxon>Eukaryota</taxon>
        <taxon>Metazoa</taxon>
        <taxon>Ecdysozoa</taxon>
        <taxon>Nematoda</taxon>
        <taxon>Enoplea</taxon>
        <taxon>Dorylaimia</taxon>
        <taxon>Mermithida</taxon>
        <taxon>Mermithoidea</taxon>
        <taxon>Mermithidae</taxon>
        <taxon>Romanomermis</taxon>
    </lineage>
</organism>
<evidence type="ECO:0000313" key="2">
    <source>
        <dbReference type="WBParaSite" id="nRc.2.0.1.t12432-RA"/>
    </source>
</evidence>
<name>A0A915IEV7_ROMCU</name>
<accession>A0A915IEV7</accession>
<dbReference type="WBParaSite" id="nRc.2.0.1.t12432-RA">
    <property type="protein sequence ID" value="nRc.2.0.1.t12432-RA"/>
    <property type="gene ID" value="nRc.2.0.1.g12432"/>
</dbReference>
<sequence>MLLHSLLLVRNCSIQNSLIWEFAQSEIAQLGIRPLEFTDIFHGKKTLVLDNVNELLVVVVDVAVERMRILSASSDVKSRAVCPISVKYNSFYNLQVIVK</sequence>
<evidence type="ECO:0000313" key="1">
    <source>
        <dbReference type="Proteomes" id="UP000887565"/>
    </source>
</evidence>
<reference evidence="2" key="1">
    <citation type="submission" date="2022-11" db="UniProtKB">
        <authorList>
            <consortium name="WormBaseParasite"/>
        </authorList>
    </citation>
    <scope>IDENTIFICATION</scope>
</reference>
<protein>
    <submittedName>
        <fullName evidence="2">Uncharacterized protein</fullName>
    </submittedName>
</protein>